<reference evidence="2" key="1">
    <citation type="submission" date="2018-07" db="EMBL/GenBank/DDBJ databases">
        <title>Complete genome sequence of the cyanophage S-PRM1 isolated from Singapore coastal waters.</title>
        <authorList>
            <person name="Chenard C."/>
            <person name="Kolundzija S."/>
            <person name="Lauro F.M."/>
        </authorList>
    </citation>
    <scope>NUCLEOTIDE SEQUENCE [LARGE SCALE GENOMIC DNA]</scope>
</reference>
<sequence length="78" mass="8948">MSFTVYSKPGCPYCETIKRILVGKDLEFQEYVLDTDFDRGQFYNEFGEGSTFPQVVMDDQKLGGCTDSLKYLREQGVI</sequence>
<dbReference type="PROSITE" id="PS50404">
    <property type="entry name" value="GST_NTER"/>
    <property type="match status" value="1"/>
</dbReference>
<keyword evidence="2" id="KW-0378">Hydrolase</keyword>
<evidence type="ECO:0000259" key="1">
    <source>
        <dbReference type="PROSITE" id="PS50404"/>
    </source>
</evidence>
<accession>A0A346FKD3</accession>
<keyword evidence="2" id="KW-0269">Exonuclease</keyword>
<name>A0A346FKD3_9CAUD</name>
<dbReference type="InterPro" id="IPR014025">
    <property type="entry name" value="Glutaredoxin_subgr"/>
</dbReference>
<dbReference type="InterPro" id="IPR036249">
    <property type="entry name" value="Thioredoxin-like_sf"/>
</dbReference>
<protein>
    <submittedName>
        <fullName evidence="2">Exonuclease</fullName>
    </submittedName>
</protein>
<feature type="domain" description="GST N-terminal" evidence="1">
    <location>
        <begin position="1"/>
        <end position="78"/>
    </location>
</feature>
<dbReference type="Proteomes" id="UP000259950">
    <property type="component" value="Segment"/>
</dbReference>
<dbReference type="PROSITE" id="PS51354">
    <property type="entry name" value="GLUTAREDOXIN_2"/>
    <property type="match status" value="1"/>
</dbReference>
<keyword evidence="2" id="KW-0540">Nuclease</keyword>
<dbReference type="GO" id="GO:0004527">
    <property type="term" value="F:exonuclease activity"/>
    <property type="evidence" value="ECO:0007669"/>
    <property type="project" value="UniProtKB-KW"/>
</dbReference>
<dbReference type="GeneID" id="65115486"/>
<dbReference type="EMBL" id="MH629685">
    <property type="protein sequence ID" value="AXN58438.1"/>
    <property type="molecule type" value="Genomic_DNA"/>
</dbReference>
<dbReference type="SUPFAM" id="SSF52833">
    <property type="entry name" value="Thioredoxin-like"/>
    <property type="match status" value="1"/>
</dbReference>
<proteinExistence type="predicted"/>
<dbReference type="KEGG" id="vg:65115486"/>
<dbReference type="RefSeq" id="YP_010097819.1">
    <property type="nucleotide sequence ID" value="NC_055761.1"/>
</dbReference>
<dbReference type="InterPro" id="IPR002109">
    <property type="entry name" value="Glutaredoxin"/>
</dbReference>
<dbReference type="InterPro" id="IPR004045">
    <property type="entry name" value="Glutathione_S-Trfase_N"/>
</dbReference>
<dbReference type="PRINTS" id="PR00160">
    <property type="entry name" value="GLUTAREDOXIN"/>
</dbReference>
<keyword evidence="3" id="KW-1185">Reference proteome</keyword>
<dbReference type="Pfam" id="PF00462">
    <property type="entry name" value="Glutaredoxin"/>
    <property type="match status" value="1"/>
</dbReference>
<evidence type="ECO:0000313" key="3">
    <source>
        <dbReference type="Proteomes" id="UP000259950"/>
    </source>
</evidence>
<organism evidence="2">
    <name type="scientific">Synechococcus virus S-PRM1</name>
    <dbReference type="NCBI Taxonomy" id="2100130"/>
    <lineage>
        <taxon>Viruses</taxon>
        <taxon>Duplodnaviria</taxon>
        <taxon>Heunggongvirae</taxon>
        <taxon>Uroviricota</taxon>
        <taxon>Caudoviricetes</taxon>
        <taxon>Pantevenvirales</taxon>
        <taxon>Kyanoviridae</taxon>
        <taxon>Makelovirus</taxon>
        <taxon>Makelovirus prm1</taxon>
    </lineage>
</organism>
<dbReference type="Gene3D" id="3.40.30.10">
    <property type="entry name" value="Glutaredoxin"/>
    <property type="match status" value="1"/>
</dbReference>
<evidence type="ECO:0000313" key="2">
    <source>
        <dbReference type="EMBL" id="AXN58438.1"/>
    </source>
</evidence>